<keyword evidence="3" id="KW-0645">Protease</keyword>
<dbReference type="PANTHER" id="PTHR38037">
    <property type="entry name" value="ZN_PROTEASE DOMAIN-CONTAINING PROTEIN"/>
    <property type="match status" value="1"/>
</dbReference>
<proteinExistence type="predicted"/>
<reference evidence="3" key="1">
    <citation type="submission" date="2021-01" db="EMBL/GenBank/DDBJ databases">
        <title>Modified the classification status of verrucomicrobia.</title>
        <authorList>
            <person name="Feng X."/>
        </authorList>
    </citation>
    <scope>NUCLEOTIDE SEQUENCE</scope>
    <source>
        <strain evidence="3">_KCTC 22039</strain>
    </source>
</reference>
<dbReference type="Proteomes" id="UP000624703">
    <property type="component" value="Unassembled WGS sequence"/>
</dbReference>
<dbReference type="Gene3D" id="2.40.70.10">
    <property type="entry name" value="Acid Proteases"/>
    <property type="match status" value="1"/>
</dbReference>
<protein>
    <submittedName>
        <fullName evidence="3">ATP-dependent zinc protease</fullName>
    </submittedName>
</protein>
<dbReference type="InterPro" id="IPR021109">
    <property type="entry name" value="Peptidase_aspartic_dom_sf"/>
</dbReference>
<dbReference type="Pfam" id="PF05618">
    <property type="entry name" value="Zn_protease"/>
    <property type="match status" value="1"/>
</dbReference>
<organism evidence="3 4">
    <name type="scientific">Persicirhabdus sediminis</name>
    <dbReference type="NCBI Taxonomy" id="454144"/>
    <lineage>
        <taxon>Bacteria</taxon>
        <taxon>Pseudomonadati</taxon>
        <taxon>Verrucomicrobiota</taxon>
        <taxon>Verrucomicrobiia</taxon>
        <taxon>Verrucomicrobiales</taxon>
        <taxon>Verrucomicrobiaceae</taxon>
        <taxon>Persicirhabdus</taxon>
    </lineage>
</organism>
<evidence type="ECO:0000313" key="3">
    <source>
        <dbReference type="EMBL" id="MBK1789916.1"/>
    </source>
</evidence>
<evidence type="ECO:0000256" key="1">
    <source>
        <dbReference type="SAM" id="SignalP"/>
    </source>
</evidence>
<sequence>MKIKKLSLSAIAVTALFVFNSCEQQSTGGTSDRVIIGETALVEVTELGQSLLARTDTGARTTSINAVDVVIKDASEEEKENIGKAVSFNVINADGESFALESKISGVVHVRNAQGSETRYQVPLTLNWGGVSKTIDVNLRDRSAMTYKLLLGRDWLAEEFYVDVDISED</sequence>
<evidence type="ECO:0000259" key="2">
    <source>
        <dbReference type="Pfam" id="PF05618"/>
    </source>
</evidence>
<dbReference type="EMBL" id="JAENIM010000009">
    <property type="protein sequence ID" value="MBK1789916.1"/>
    <property type="molecule type" value="Genomic_DNA"/>
</dbReference>
<name>A0A8J7MCD7_9BACT</name>
<dbReference type="SUPFAM" id="SSF50630">
    <property type="entry name" value="Acid proteases"/>
    <property type="match status" value="1"/>
</dbReference>
<dbReference type="AlphaFoldDB" id="A0A8J7MCD7"/>
<keyword evidence="1" id="KW-0732">Signal</keyword>
<accession>A0A8J7MCD7</accession>
<feature type="domain" description="Retropepsin-like aspartic endopeptidase" evidence="2">
    <location>
        <begin position="36"/>
        <end position="164"/>
    </location>
</feature>
<keyword evidence="3" id="KW-0378">Hydrolase</keyword>
<dbReference type="PANTHER" id="PTHR38037:SF2">
    <property type="entry name" value="ATP-DEPENDENT ZINC PROTEASE DOMAIN-CONTAINING PROTEIN-RELATED"/>
    <property type="match status" value="1"/>
</dbReference>
<evidence type="ECO:0000313" key="4">
    <source>
        <dbReference type="Proteomes" id="UP000624703"/>
    </source>
</evidence>
<feature type="signal peptide" evidence="1">
    <location>
        <begin position="1"/>
        <end position="20"/>
    </location>
</feature>
<dbReference type="GO" id="GO:0008233">
    <property type="term" value="F:peptidase activity"/>
    <property type="evidence" value="ECO:0007669"/>
    <property type="project" value="UniProtKB-KW"/>
</dbReference>
<dbReference type="GO" id="GO:0006508">
    <property type="term" value="P:proteolysis"/>
    <property type="evidence" value="ECO:0007669"/>
    <property type="project" value="UniProtKB-KW"/>
</dbReference>
<dbReference type="RefSeq" id="WP_200309952.1">
    <property type="nucleotide sequence ID" value="NZ_JAENIM010000009.1"/>
</dbReference>
<keyword evidence="4" id="KW-1185">Reference proteome</keyword>
<gene>
    <name evidence="3" type="ORF">JIN82_01970</name>
</gene>
<feature type="chain" id="PRO_5035184736" evidence="1">
    <location>
        <begin position="21"/>
        <end position="169"/>
    </location>
</feature>
<dbReference type="InterPro" id="IPR008503">
    <property type="entry name" value="Asp_endopeptidase"/>
</dbReference>
<comment type="caution">
    <text evidence="3">The sequence shown here is derived from an EMBL/GenBank/DDBJ whole genome shotgun (WGS) entry which is preliminary data.</text>
</comment>